<dbReference type="InterPro" id="IPR040442">
    <property type="entry name" value="Pyrv_kinase-like_dom_sf"/>
</dbReference>
<dbReference type="PANTHER" id="PTHR11817">
    <property type="entry name" value="PYRUVATE KINASE"/>
    <property type="match status" value="1"/>
</dbReference>
<evidence type="ECO:0000256" key="3">
    <source>
        <dbReference type="ARBA" id="ARBA00004997"/>
    </source>
</evidence>
<dbReference type="AlphaFoldDB" id="A0A6A3HNS8"/>
<dbReference type="InterPro" id="IPR015795">
    <property type="entry name" value="Pyrv_Knase_C"/>
</dbReference>
<evidence type="ECO:0000256" key="6">
    <source>
        <dbReference type="ARBA" id="ARBA00022679"/>
    </source>
</evidence>
<dbReference type="GO" id="GO:0004743">
    <property type="term" value="F:pyruvate kinase activity"/>
    <property type="evidence" value="ECO:0007669"/>
    <property type="project" value="UniProtKB-EC"/>
</dbReference>
<dbReference type="GO" id="GO:0030955">
    <property type="term" value="F:potassium ion binding"/>
    <property type="evidence" value="ECO:0007669"/>
    <property type="project" value="InterPro"/>
</dbReference>
<dbReference type="Gene3D" id="3.40.1380.20">
    <property type="entry name" value="Pyruvate kinase, C-terminal domain"/>
    <property type="match status" value="1"/>
</dbReference>
<dbReference type="PRINTS" id="PR01050">
    <property type="entry name" value="PYRUVTKNASE"/>
</dbReference>
<dbReference type="GO" id="GO:0016301">
    <property type="term" value="F:kinase activity"/>
    <property type="evidence" value="ECO:0007669"/>
    <property type="project" value="UniProtKB-KW"/>
</dbReference>
<dbReference type="InterPro" id="IPR015813">
    <property type="entry name" value="Pyrv/PenolPyrv_kinase-like_dom"/>
</dbReference>
<organism evidence="19 20">
    <name type="scientific">Phytophthora fragariae</name>
    <dbReference type="NCBI Taxonomy" id="53985"/>
    <lineage>
        <taxon>Eukaryota</taxon>
        <taxon>Sar</taxon>
        <taxon>Stramenopiles</taxon>
        <taxon>Oomycota</taxon>
        <taxon>Peronosporomycetes</taxon>
        <taxon>Peronosporales</taxon>
        <taxon>Peronosporaceae</taxon>
        <taxon>Phytophthora</taxon>
    </lineage>
</organism>
<feature type="compositionally biased region" description="Basic and acidic residues" evidence="16">
    <location>
        <begin position="55"/>
        <end position="73"/>
    </location>
</feature>
<dbReference type="EC" id="2.7.1.40" evidence="5 15"/>
<evidence type="ECO:0000256" key="14">
    <source>
        <dbReference type="ARBA" id="ARBA00048152"/>
    </source>
</evidence>
<dbReference type="PROSITE" id="PS00110">
    <property type="entry name" value="PYRUVATE_KINASE"/>
    <property type="match status" value="1"/>
</dbReference>
<feature type="compositionally biased region" description="Basic residues" evidence="16">
    <location>
        <begin position="31"/>
        <end position="40"/>
    </location>
</feature>
<evidence type="ECO:0000256" key="12">
    <source>
        <dbReference type="ARBA" id="ARBA00023152"/>
    </source>
</evidence>
<proteinExistence type="inferred from homology"/>
<dbReference type="InterPro" id="IPR001697">
    <property type="entry name" value="Pyr_Knase"/>
</dbReference>
<protein>
    <recommendedName>
        <fullName evidence="5 15">Pyruvate kinase</fullName>
        <ecNumber evidence="5 15">2.7.1.40</ecNumber>
    </recommendedName>
</protein>
<comment type="caution">
    <text evidence="19">The sequence shown here is derived from an EMBL/GenBank/DDBJ whole genome shotgun (WGS) entry which is preliminary data.</text>
</comment>
<evidence type="ECO:0000256" key="9">
    <source>
        <dbReference type="ARBA" id="ARBA00022777"/>
    </source>
</evidence>
<evidence type="ECO:0000313" key="19">
    <source>
        <dbReference type="EMBL" id="KAE8971017.1"/>
    </source>
</evidence>
<dbReference type="GO" id="GO:0006950">
    <property type="term" value="P:response to stress"/>
    <property type="evidence" value="ECO:0007669"/>
    <property type="project" value="UniProtKB-ARBA"/>
</dbReference>
<dbReference type="Gene3D" id="2.40.33.10">
    <property type="entry name" value="PK beta-barrel domain-like"/>
    <property type="match status" value="1"/>
</dbReference>
<dbReference type="SUPFAM" id="SSF52935">
    <property type="entry name" value="PK C-terminal domain-like"/>
    <property type="match status" value="1"/>
</dbReference>
<reference evidence="19 20" key="1">
    <citation type="submission" date="2018-09" db="EMBL/GenBank/DDBJ databases">
        <title>Genomic investigation of the strawberry pathogen Phytophthora fragariae indicates pathogenicity is determined by transcriptional variation in three key races.</title>
        <authorList>
            <person name="Adams T.M."/>
            <person name="Armitage A.D."/>
            <person name="Sobczyk M.K."/>
            <person name="Bates H.J."/>
            <person name="Dunwell J.M."/>
            <person name="Nellist C.F."/>
            <person name="Harrison R.J."/>
        </authorList>
    </citation>
    <scope>NUCLEOTIDE SEQUENCE [LARGE SCALE GENOMIC DNA]</scope>
    <source>
        <strain evidence="19 20">SCRP245</strain>
    </source>
</reference>
<evidence type="ECO:0000256" key="13">
    <source>
        <dbReference type="ARBA" id="ARBA00023317"/>
    </source>
</evidence>
<feature type="domain" description="Pyruvate kinase barrel" evidence="17">
    <location>
        <begin position="182"/>
        <end position="506"/>
    </location>
</feature>
<dbReference type="NCBIfam" id="NF004978">
    <property type="entry name" value="PRK06354.1"/>
    <property type="match status" value="1"/>
</dbReference>
<dbReference type="InterPro" id="IPR018209">
    <property type="entry name" value="Pyrv_Knase_AS"/>
</dbReference>
<dbReference type="FunFam" id="3.40.1380.20:FF:000012">
    <property type="entry name" value="Pyruvate kinase"/>
    <property type="match status" value="1"/>
</dbReference>
<evidence type="ECO:0000313" key="20">
    <source>
        <dbReference type="Proteomes" id="UP000460718"/>
    </source>
</evidence>
<dbReference type="GO" id="GO:0000287">
    <property type="term" value="F:magnesium ion binding"/>
    <property type="evidence" value="ECO:0007669"/>
    <property type="project" value="InterPro"/>
</dbReference>
<keyword evidence="11 15" id="KW-0460">Magnesium</keyword>
<feature type="domain" description="Pyruvate kinase C-terminal" evidence="18">
    <location>
        <begin position="544"/>
        <end position="658"/>
    </location>
</feature>
<comment type="cofactor">
    <cofactor evidence="1">
        <name>Mg(2+)</name>
        <dbReference type="ChEBI" id="CHEBI:18420"/>
    </cofactor>
</comment>
<feature type="region of interest" description="Disordered" evidence="16">
    <location>
        <begin position="29"/>
        <end position="74"/>
    </location>
</feature>
<keyword evidence="7" id="KW-0479">Metal-binding</keyword>
<dbReference type="NCBIfam" id="TIGR01064">
    <property type="entry name" value="pyruv_kin"/>
    <property type="match status" value="1"/>
</dbReference>
<evidence type="ECO:0000256" key="11">
    <source>
        <dbReference type="ARBA" id="ARBA00022842"/>
    </source>
</evidence>
<dbReference type="Pfam" id="PF02887">
    <property type="entry name" value="PK_C"/>
    <property type="match status" value="1"/>
</dbReference>
<gene>
    <name evidence="19" type="ORF">PF011_g26194</name>
</gene>
<evidence type="ECO:0000259" key="18">
    <source>
        <dbReference type="Pfam" id="PF02887"/>
    </source>
</evidence>
<evidence type="ECO:0000256" key="5">
    <source>
        <dbReference type="ARBA" id="ARBA00012142"/>
    </source>
</evidence>
<evidence type="ECO:0000256" key="7">
    <source>
        <dbReference type="ARBA" id="ARBA00022723"/>
    </source>
</evidence>
<dbReference type="GO" id="GO:0005524">
    <property type="term" value="F:ATP binding"/>
    <property type="evidence" value="ECO:0007669"/>
    <property type="project" value="UniProtKB-KW"/>
</dbReference>
<evidence type="ECO:0000256" key="4">
    <source>
        <dbReference type="ARBA" id="ARBA00008663"/>
    </source>
</evidence>
<evidence type="ECO:0000256" key="8">
    <source>
        <dbReference type="ARBA" id="ARBA00022741"/>
    </source>
</evidence>
<keyword evidence="8" id="KW-0547">Nucleotide-binding</keyword>
<dbReference type="InterPro" id="IPR015793">
    <property type="entry name" value="Pyrv_Knase_brl"/>
</dbReference>
<evidence type="ECO:0000256" key="16">
    <source>
        <dbReference type="SAM" id="MobiDB-lite"/>
    </source>
</evidence>
<dbReference type="SUPFAM" id="SSF50800">
    <property type="entry name" value="PK beta-barrel domain-like"/>
    <property type="match status" value="1"/>
</dbReference>
<evidence type="ECO:0000256" key="2">
    <source>
        <dbReference type="ARBA" id="ARBA00001958"/>
    </source>
</evidence>
<evidence type="ECO:0000259" key="17">
    <source>
        <dbReference type="Pfam" id="PF00224"/>
    </source>
</evidence>
<comment type="catalytic activity">
    <reaction evidence="14 15">
        <text>pyruvate + ATP = phosphoenolpyruvate + ADP + H(+)</text>
        <dbReference type="Rhea" id="RHEA:18157"/>
        <dbReference type="ChEBI" id="CHEBI:15361"/>
        <dbReference type="ChEBI" id="CHEBI:15378"/>
        <dbReference type="ChEBI" id="CHEBI:30616"/>
        <dbReference type="ChEBI" id="CHEBI:58702"/>
        <dbReference type="ChEBI" id="CHEBI:456216"/>
        <dbReference type="EC" id="2.7.1.40"/>
    </reaction>
</comment>
<dbReference type="Pfam" id="PF00224">
    <property type="entry name" value="PK"/>
    <property type="match status" value="1"/>
</dbReference>
<name>A0A6A3HNS8_9STRA</name>
<evidence type="ECO:0000256" key="10">
    <source>
        <dbReference type="ARBA" id="ARBA00022840"/>
    </source>
</evidence>
<dbReference type="NCBIfam" id="NF004491">
    <property type="entry name" value="PRK05826.1"/>
    <property type="match status" value="1"/>
</dbReference>
<keyword evidence="9 15" id="KW-0418">Kinase</keyword>
<dbReference type="FunFam" id="3.20.20.60:FF:000001">
    <property type="entry name" value="Pyruvate kinase"/>
    <property type="match status" value="1"/>
</dbReference>
<evidence type="ECO:0000256" key="15">
    <source>
        <dbReference type="RuleBase" id="RU000504"/>
    </source>
</evidence>
<comment type="similarity">
    <text evidence="4 15">Belongs to the pyruvate kinase family.</text>
</comment>
<sequence>MRPCGRRHWSIVALDEGLHRLNGAIAQRLPRVAKSRRGARGRTADRRPPGTKAHPGREGHEHARGRDASDPVDGHVWPGMCRTGSSKGVVVFFTRKSTSLAADSSRLPTRWNLRPGSKQLHCAGKLMRRPGLGAEATTCCFQHRRNHHHQHASKRAMSGALGLSQQGVELESIMRSVEGVERKTRIVCTLGPSCWSEEGLGELIDAGMNVARFNFSHGDHTSHAETLNRLRAVLATRPHKNIAIMLDTKGPEIRTGFLANKDKVTIKKGSTLELTTDYEFLGDETKIACSYPELPQSVKVGGSILVADGSLVLTVTEIKEDGVVTQANNTATLGERKNMNLPGCKVMLPTLTEKDEDDLVNFGLVHGIDYIAASFVRTGQDIDNIREVLGPRGRSIKIIAKIESQEGLENFDEILAKTDGIMVARGDLGMEIPPEKVFLAQKMMIRKANIAGKPVVTATQMLESMIKAPRPTRAECTDVANAVLDGTDAVMLSGETANGDYPTEAVSMMSKICVQAEGAIHYNELYQALHNSVLDTYGQMDTQEAITSSAVKTAIDINAKMIVVLTESGNTARLVSKFRPSMPVLVLTALGGTARQAEGFYKGVTARCMGSMIGTDSILFRATDLGKQFGWVKSGDNVVALHGMVEARSGSTNMLKVLTVE</sequence>
<evidence type="ECO:0000256" key="1">
    <source>
        <dbReference type="ARBA" id="ARBA00001946"/>
    </source>
</evidence>
<dbReference type="InterPro" id="IPR015806">
    <property type="entry name" value="Pyrv_Knase_insert_dom_sf"/>
</dbReference>
<accession>A0A6A3HNS8</accession>
<keyword evidence="12 15" id="KW-0324">Glycolysis</keyword>
<dbReference type="InterPro" id="IPR011037">
    <property type="entry name" value="Pyrv_Knase-like_insert_dom_sf"/>
</dbReference>
<dbReference type="UniPathway" id="UPA00109">
    <property type="reaction ID" value="UER00188"/>
</dbReference>
<dbReference type="Gene3D" id="3.20.20.60">
    <property type="entry name" value="Phosphoenolpyruvate-binding domains"/>
    <property type="match status" value="1"/>
</dbReference>
<dbReference type="Proteomes" id="UP000460718">
    <property type="component" value="Unassembled WGS sequence"/>
</dbReference>
<keyword evidence="13 19" id="KW-0670">Pyruvate</keyword>
<dbReference type="FunFam" id="2.40.33.10:FF:000001">
    <property type="entry name" value="Pyruvate kinase"/>
    <property type="match status" value="1"/>
</dbReference>
<comment type="pathway">
    <text evidence="3 15">Carbohydrate degradation; glycolysis; pyruvate from D-glyceraldehyde 3-phosphate: step 5/5.</text>
</comment>
<comment type="cofactor">
    <cofactor evidence="2">
        <name>K(+)</name>
        <dbReference type="ChEBI" id="CHEBI:29103"/>
    </cofactor>
</comment>
<keyword evidence="6 15" id="KW-0808">Transferase</keyword>
<dbReference type="InterPro" id="IPR036918">
    <property type="entry name" value="Pyrv_Knase_C_sf"/>
</dbReference>
<dbReference type="EMBL" id="QXFW01003398">
    <property type="protein sequence ID" value="KAE8971017.1"/>
    <property type="molecule type" value="Genomic_DNA"/>
</dbReference>
<keyword evidence="10" id="KW-0067">ATP-binding</keyword>
<dbReference type="SUPFAM" id="SSF51621">
    <property type="entry name" value="Phosphoenolpyruvate/pyruvate domain"/>
    <property type="match status" value="1"/>
</dbReference>